<dbReference type="AlphaFoldDB" id="A0A6P4DQQ7"/>
<name>A0A6P4DQQ7_ARADU</name>
<dbReference type="RefSeq" id="XP_015964835.1">
    <property type="nucleotide sequence ID" value="XM_016109349.1"/>
</dbReference>
<keyword evidence="2" id="KW-1185">Reference proteome</keyword>
<evidence type="ECO:0000313" key="3">
    <source>
        <dbReference type="RefSeq" id="XP_015964835.1"/>
    </source>
</evidence>
<dbReference type="Proteomes" id="UP000515211">
    <property type="component" value="Chromosome 6"/>
</dbReference>
<dbReference type="InterPro" id="IPR026960">
    <property type="entry name" value="RVT-Znf"/>
</dbReference>
<reference evidence="2" key="1">
    <citation type="journal article" date="2016" name="Nat. Genet.">
        <title>The genome sequences of Arachis duranensis and Arachis ipaensis, the diploid ancestors of cultivated peanut.</title>
        <authorList>
            <person name="Bertioli D.J."/>
            <person name="Cannon S.B."/>
            <person name="Froenicke L."/>
            <person name="Huang G."/>
            <person name="Farmer A.D."/>
            <person name="Cannon E.K."/>
            <person name="Liu X."/>
            <person name="Gao D."/>
            <person name="Clevenger J."/>
            <person name="Dash S."/>
            <person name="Ren L."/>
            <person name="Moretzsohn M.C."/>
            <person name="Shirasawa K."/>
            <person name="Huang W."/>
            <person name="Vidigal B."/>
            <person name="Abernathy B."/>
            <person name="Chu Y."/>
            <person name="Niederhuth C.E."/>
            <person name="Umale P."/>
            <person name="Araujo A.C."/>
            <person name="Kozik A."/>
            <person name="Kim K.D."/>
            <person name="Burow M.D."/>
            <person name="Varshney R.K."/>
            <person name="Wang X."/>
            <person name="Zhang X."/>
            <person name="Barkley N."/>
            <person name="Guimaraes P.M."/>
            <person name="Isobe S."/>
            <person name="Guo B."/>
            <person name="Liao B."/>
            <person name="Stalker H.T."/>
            <person name="Schmitz R.J."/>
            <person name="Scheffler B.E."/>
            <person name="Leal-Bertioli S.C."/>
            <person name="Xun X."/>
            <person name="Jackson S.A."/>
            <person name="Michelmore R."/>
            <person name="Ozias-Akins P."/>
        </authorList>
    </citation>
    <scope>NUCLEOTIDE SEQUENCE [LARGE SCALE GENOMIC DNA]</scope>
    <source>
        <strain evidence="2">cv. V14167</strain>
    </source>
</reference>
<dbReference type="KEGG" id="adu:107488589"/>
<dbReference type="Pfam" id="PF13966">
    <property type="entry name" value="zf-RVT"/>
    <property type="match status" value="1"/>
</dbReference>
<dbReference type="KEGG" id="adu:107494201"/>
<proteinExistence type="predicted"/>
<accession>A0A6P4DQQ7</accession>
<gene>
    <name evidence="4" type="primary">LOC107494201</name>
    <name evidence="3" type="synonym">LOC107488589</name>
</gene>
<dbReference type="RefSeq" id="XP_015970744.1">
    <property type="nucleotide sequence ID" value="XM_016115258.1"/>
</dbReference>
<dbReference type="GeneID" id="107488589"/>
<dbReference type="Proteomes" id="UP000515211">
    <property type="component" value="Chromosome 5"/>
</dbReference>
<evidence type="ECO:0000259" key="1">
    <source>
        <dbReference type="Pfam" id="PF13966"/>
    </source>
</evidence>
<evidence type="ECO:0000313" key="4">
    <source>
        <dbReference type="RefSeq" id="XP_015970744.1"/>
    </source>
</evidence>
<dbReference type="OrthoDB" id="1436790at2759"/>
<sequence length="273" mass="31503">MDGGDQADCFTKELNVVQGGRYLWHPVGQMGVGPSSEKDWGLEGGGCANQSVPVKGRPWMDICQLNIKEQRVRDKMVSGLAMEVGNSRKTRFWEDNWVQGGPLKVNFPRLFSISSQQGFLIGNCGFWDGLEWIWNFQWRRKLFQWELEPVHQLHEQIRPVKMSSENKDSVVWKFDNTGVFSTQSFLQVIQMETLSDEITSYSFTSALWRGLVPPRIELFGLFVLLGRINTKERLTRLGVIIHSDNICVLCHKGVETVEHLFLRCEVTWQVWCY</sequence>
<evidence type="ECO:0000313" key="2">
    <source>
        <dbReference type="Proteomes" id="UP000515211"/>
    </source>
</evidence>
<dbReference type="PANTHER" id="PTHR36617:SF16">
    <property type="entry name" value="OS04G0516500 PROTEIN"/>
    <property type="match status" value="1"/>
</dbReference>
<dbReference type="GeneID" id="107494201"/>
<reference evidence="3 4" key="2">
    <citation type="submission" date="2025-04" db="UniProtKB">
        <authorList>
            <consortium name="RefSeq"/>
        </authorList>
    </citation>
    <scope>IDENTIFICATION</scope>
    <source>
        <tissue evidence="3 4">Whole plant</tissue>
    </source>
</reference>
<feature type="domain" description="Reverse transcriptase zinc-binding" evidence="1">
    <location>
        <begin position="199"/>
        <end position="271"/>
    </location>
</feature>
<protein>
    <submittedName>
        <fullName evidence="3">Uncharacterized protein LOC107488589</fullName>
    </submittedName>
    <submittedName>
        <fullName evidence="4">Uncharacterized protein LOC107494201</fullName>
    </submittedName>
</protein>
<dbReference type="PANTHER" id="PTHR36617">
    <property type="entry name" value="PROTEIN, PUTATIVE-RELATED"/>
    <property type="match status" value="1"/>
</dbReference>
<organism evidence="2 4">
    <name type="scientific">Arachis duranensis</name>
    <name type="common">Wild peanut</name>
    <dbReference type="NCBI Taxonomy" id="130453"/>
    <lineage>
        <taxon>Eukaryota</taxon>
        <taxon>Viridiplantae</taxon>
        <taxon>Streptophyta</taxon>
        <taxon>Embryophyta</taxon>
        <taxon>Tracheophyta</taxon>
        <taxon>Spermatophyta</taxon>
        <taxon>Magnoliopsida</taxon>
        <taxon>eudicotyledons</taxon>
        <taxon>Gunneridae</taxon>
        <taxon>Pentapetalae</taxon>
        <taxon>rosids</taxon>
        <taxon>fabids</taxon>
        <taxon>Fabales</taxon>
        <taxon>Fabaceae</taxon>
        <taxon>Papilionoideae</taxon>
        <taxon>50 kb inversion clade</taxon>
        <taxon>dalbergioids sensu lato</taxon>
        <taxon>Dalbergieae</taxon>
        <taxon>Pterocarpus clade</taxon>
        <taxon>Arachis</taxon>
    </lineage>
</organism>